<accession>G9Y0K3</accession>
<name>G9Y0K3_HAFAL</name>
<dbReference type="EMBL" id="AGCI01000001">
    <property type="protein sequence ID" value="EHM48882.1"/>
    <property type="molecule type" value="Genomic_DNA"/>
</dbReference>
<protein>
    <submittedName>
        <fullName evidence="1">Uncharacterized protein</fullName>
    </submittedName>
</protein>
<evidence type="ECO:0000313" key="1">
    <source>
        <dbReference type="EMBL" id="EHM48882.1"/>
    </source>
</evidence>
<dbReference type="Proteomes" id="UP000005959">
    <property type="component" value="Unassembled WGS sequence"/>
</dbReference>
<gene>
    <name evidence="1" type="ORF">HMPREF0454_00061</name>
</gene>
<dbReference type="RefSeq" id="WP_004088892.1">
    <property type="nucleotide sequence ID" value="NZ_JH417481.1"/>
</dbReference>
<evidence type="ECO:0000313" key="2">
    <source>
        <dbReference type="Proteomes" id="UP000005959"/>
    </source>
</evidence>
<organism evidence="1 2">
    <name type="scientific">Hafnia alvei ATCC 51873</name>
    <dbReference type="NCBI Taxonomy" id="1002364"/>
    <lineage>
        <taxon>Bacteria</taxon>
        <taxon>Pseudomonadati</taxon>
        <taxon>Pseudomonadota</taxon>
        <taxon>Gammaproteobacteria</taxon>
        <taxon>Enterobacterales</taxon>
        <taxon>Hafniaceae</taxon>
        <taxon>Hafnia</taxon>
    </lineage>
</organism>
<sequence>MNTRSDKSVDKKTELTTKKHSVITHSQSELYMALKQWHQGAVANLNTIHDHKDADLDFGSGIEIKAGTDKAKGFHAGIMIALHYLGNFPDFQFSDDFAEDGDDGDN</sequence>
<reference evidence="1 2" key="1">
    <citation type="submission" date="2011-08" db="EMBL/GenBank/DDBJ databases">
        <authorList>
            <person name="Weinstock G."/>
            <person name="Sodergren E."/>
            <person name="Clifton S."/>
            <person name="Fulton L."/>
            <person name="Fulton B."/>
            <person name="Courtney L."/>
            <person name="Fronick C."/>
            <person name="Harrison M."/>
            <person name="Strong C."/>
            <person name="Farmer C."/>
            <person name="Delahaunty K."/>
            <person name="Markovic C."/>
            <person name="Hall O."/>
            <person name="Minx P."/>
            <person name="Tomlinson C."/>
            <person name="Mitreva M."/>
            <person name="Hou S."/>
            <person name="Chen J."/>
            <person name="Wollam A."/>
            <person name="Pepin K.H."/>
            <person name="Johnson M."/>
            <person name="Bhonagiri V."/>
            <person name="Zhang X."/>
            <person name="Suruliraj S."/>
            <person name="Warren W."/>
            <person name="Chinwalla A."/>
            <person name="Mardis E.R."/>
            <person name="Wilson R.K."/>
        </authorList>
    </citation>
    <scope>NUCLEOTIDE SEQUENCE [LARGE SCALE GENOMIC DNA]</scope>
    <source>
        <strain evidence="1 2">ATCC 51873</strain>
    </source>
</reference>
<dbReference type="HOGENOM" id="CLU_2219420_0_0_6"/>
<comment type="caution">
    <text evidence="1">The sequence shown here is derived from an EMBL/GenBank/DDBJ whole genome shotgun (WGS) entry which is preliminary data.</text>
</comment>
<proteinExistence type="predicted"/>
<dbReference type="PATRIC" id="fig|1002364.3.peg.52"/>
<dbReference type="AlphaFoldDB" id="G9Y0K3"/>